<evidence type="ECO:0000256" key="1">
    <source>
        <dbReference type="SAM" id="MobiDB-lite"/>
    </source>
</evidence>
<proteinExistence type="predicted"/>
<dbReference type="Pfam" id="PF14223">
    <property type="entry name" value="Retrotran_gag_2"/>
    <property type="match status" value="1"/>
</dbReference>
<sequence length="129" mass="15087">MWSKLEGLYMTKALSNRIYLKQKFYVYKMDDTETTNESIDEFTKLVSDLESLNIKLDEEDQAIFFSNYLPKQYDQLRDTLKFGKEILTLEEVTIAAYSKELDLKANGKYSKTNGEGLTVRGRTDKRDNQ</sequence>
<name>A0A2P5EFP4_TREOI</name>
<accession>A0A2P5EFP4</accession>
<dbReference type="EMBL" id="JXTC01000163">
    <property type="protein sequence ID" value="PON84365.1"/>
    <property type="molecule type" value="Genomic_DNA"/>
</dbReference>
<dbReference type="InParanoid" id="A0A2P5EFP4"/>
<dbReference type="Proteomes" id="UP000237000">
    <property type="component" value="Unassembled WGS sequence"/>
</dbReference>
<dbReference type="STRING" id="63057.A0A2P5EFP4"/>
<evidence type="ECO:0008006" key="4">
    <source>
        <dbReference type="Google" id="ProtNLM"/>
    </source>
</evidence>
<protein>
    <recommendedName>
        <fullName evidence="4">Retrovirus-related Pol polyprotein from transposon TNT 1-94</fullName>
    </recommendedName>
</protein>
<organism evidence="2 3">
    <name type="scientific">Trema orientale</name>
    <name type="common">Charcoal tree</name>
    <name type="synonym">Celtis orientalis</name>
    <dbReference type="NCBI Taxonomy" id="63057"/>
    <lineage>
        <taxon>Eukaryota</taxon>
        <taxon>Viridiplantae</taxon>
        <taxon>Streptophyta</taxon>
        <taxon>Embryophyta</taxon>
        <taxon>Tracheophyta</taxon>
        <taxon>Spermatophyta</taxon>
        <taxon>Magnoliopsida</taxon>
        <taxon>eudicotyledons</taxon>
        <taxon>Gunneridae</taxon>
        <taxon>Pentapetalae</taxon>
        <taxon>rosids</taxon>
        <taxon>fabids</taxon>
        <taxon>Rosales</taxon>
        <taxon>Cannabaceae</taxon>
        <taxon>Trema</taxon>
    </lineage>
</organism>
<feature type="non-terminal residue" evidence="2">
    <location>
        <position position="129"/>
    </location>
</feature>
<comment type="caution">
    <text evidence="2">The sequence shown here is derived from an EMBL/GenBank/DDBJ whole genome shotgun (WGS) entry which is preliminary data.</text>
</comment>
<dbReference type="OrthoDB" id="1434153at2759"/>
<reference evidence="3" key="1">
    <citation type="submission" date="2016-06" db="EMBL/GenBank/DDBJ databases">
        <title>Parallel loss of symbiosis genes in relatives of nitrogen-fixing non-legume Parasponia.</title>
        <authorList>
            <person name="Van Velzen R."/>
            <person name="Holmer R."/>
            <person name="Bu F."/>
            <person name="Rutten L."/>
            <person name="Van Zeijl A."/>
            <person name="Liu W."/>
            <person name="Santuari L."/>
            <person name="Cao Q."/>
            <person name="Sharma T."/>
            <person name="Shen D."/>
            <person name="Roswanjaya Y."/>
            <person name="Wardhani T."/>
            <person name="Kalhor M.S."/>
            <person name="Jansen J."/>
            <person name="Van den Hoogen J."/>
            <person name="Gungor B."/>
            <person name="Hartog M."/>
            <person name="Hontelez J."/>
            <person name="Verver J."/>
            <person name="Yang W.-C."/>
            <person name="Schijlen E."/>
            <person name="Repin R."/>
            <person name="Schilthuizen M."/>
            <person name="Schranz E."/>
            <person name="Heidstra R."/>
            <person name="Miyata K."/>
            <person name="Fedorova E."/>
            <person name="Kohlen W."/>
            <person name="Bisseling T."/>
            <person name="Smit S."/>
            <person name="Geurts R."/>
        </authorList>
    </citation>
    <scope>NUCLEOTIDE SEQUENCE [LARGE SCALE GENOMIC DNA]</scope>
    <source>
        <strain evidence="3">cv. RG33-2</strain>
    </source>
</reference>
<gene>
    <name evidence="2" type="ORF">TorRG33x02_198250</name>
</gene>
<dbReference type="AlphaFoldDB" id="A0A2P5EFP4"/>
<keyword evidence="3" id="KW-1185">Reference proteome</keyword>
<evidence type="ECO:0000313" key="2">
    <source>
        <dbReference type="EMBL" id="PON84365.1"/>
    </source>
</evidence>
<feature type="region of interest" description="Disordered" evidence="1">
    <location>
        <begin position="107"/>
        <end position="129"/>
    </location>
</feature>
<evidence type="ECO:0000313" key="3">
    <source>
        <dbReference type="Proteomes" id="UP000237000"/>
    </source>
</evidence>